<name>A0A0S4WWT4_RALSL</name>
<proteinExistence type="predicted"/>
<accession>A0A0S4WWT4</accession>
<gene>
    <name evidence="1" type="ORF">RUN1985_v1_760113</name>
    <name evidence="2" type="ORF">RUN215_v1_650069</name>
</gene>
<dbReference type="EMBL" id="LN899820">
    <property type="protein sequence ID" value="CUV56074.1"/>
    <property type="molecule type" value="Genomic_DNA"/>
</dbReference>
<organism evidence="2">
    <name type="scientific">Ralstonia solanacearum</name>
    <name type="common">Pseudomonas solanacearum</name>
    <dbReference type="NCBI Taxonomy" id="305"/>
    <lineage>
        <taxon>Bacteria</taxon>
        <taxon>Pseudomonadati</taxon>
        <taxon>Pseudomonadota</taxon>
        <taxon>Betaproteobacteria</taxon>
        <taxon>Burkholderiales</taxon>
        <taxon>Burkholderiaceae</taxon>
        <taxon>Ralstonia</taxon>
        <taxon>Ralstonia solanacearum species complex</taxon>
    </lineage>
</organism>
<evidence type="ECO:0000313" key="1">
    <source>
        <dbReference type="EMBL" id="CUV30996.1"/>
    </source>
</evidence>
<protein>
    <submittedName>
        <fullName evidence="2">Uncharacterized protein</fullName>
    </submittedName>
</protein>
<reference evidence="2" key="1">
    <citation type="submission" date="2015-10" db="EMBL/GenBank/DDBJ databases">
        <authorList>
            <person name="Gilbert D.G."/>
        </authorList>
    </citation>
    <scope>NUCLEOTIDE SEQUENCE</scope>
    <source>
        <strain evidence="2">Phyl III-seqv23</strain>
    </source>
</reference>
<sequence length="118" mass="13747">MLCTSWPRRGWRRMANKSQKPYPTDVSDEEWGFAVAYLSLMDAKAPQRMYDLREMFTMACAGWRAPEFRGACCRARLRALARDVGRLALCHIQHAHACPCRTDLRHLNVKLHLCHTTW</sequence>
<dbReference type="EMBL" id="LN899824">
    <property type="protein sequence ID" value="CUV30996.1"/>
    <property type="molecule type" value="Genomic_DNA"/>
</dbReference>
<evidence type="ECO:0000313" key="2">
    <source>
        <dbReference type="EMBL" id="CUV56074.1"/>
    </source>
</evidence>
<dbReference type="AlphaFoldDB" id="A0A0S4WWT4"/>